<keyword evidence="3" id="KW-1185">Reference proteome</keyword>
<dbReference type="Pfam" id="PF13413">
    <property type="entry name" value="HTH_25"/>
    <property type="match status" value="1"/>
</dbReference>
<organism evidence="2 3">
    <name type="scientific">Chondromyces crocatus</name>
    <dbReference type="NCBI Taxonomy" id="52"/>
    <lineage>
        <taxon>Bacteria</taxon>
        <taxon>Pseudomonadati</taxon>
        <taxon>Myxococcota</taxon>
        <taxon>Polyangia</taxon>
        <taxon>Polyangiales</taxon>
        <taxon>Polyangiaceae</taxon>
        <taxon>Chondromyces</taxon>
    </lineage>
</organism>
<dbReference type="RefSeq" id="WP_050433954.1">
    <property type="nucleotide sequence ID" value="NZ_CP012159.1"/>
</dbReference>
<evidence type="ECO:0000313" key="3">
    <source>
        <dbReference type="Proteomes" id="UP000067626"/>
    </source>
</evidence>
<sequence>MDSIGRYLRRTREARAMSVEEVSRATRIPVISIERIEADHFDDLPGEVFVRGFLKAYARAVGLAMEDVLARYTASRRIALVTPLPIAAPARRTQGKRFGVAIAFVLLLILFTLALSIVLRPRGHDMPPELADRGQVDSLGIAPLA</sequence>
<dbReference type="KEGG" id="ccro:CMC5_065240"/>
<evidence type="ECO:0000313" key="2">
    <source>
        <dbReference type="EMBL" id="AKT42301.1"/>
    </source>
</evidence>
<reference evidence="2 3" key="1">
    <citation type="submission" date="2015-07" db="EMBL/GenBank/DDBJ databases">
        <title>Genome analysis of myxobacterium Chondromyces crocatus Cm c5 reveals a high potential for natural compound synthesis and the genetic basis for the loss of fruiting body formation.</title>
        <authorList>
            <person name="Zaburannyi N."/>
            <person name="Bunk B."/>
            <person name="Maier J."/>
            <person name="Overmann J."/>
            <person name="Mueller R."/>
        </authorList>
    </citation>
    <scope>NUCLEOTIDE SEQUENCE [LARGE SCALE GENOMIC DNA]</scope>
    <source>
        <strain evidence="2 3">Cm c5</strain>
    </source>
</reference>
<dbReference type="InterPro" id="IPR050400">
    <property type="entry name" value="Bact_Cytoskel_RodZ"/>
</dbReference>
<dbReference type="GO" id="GO:0003677">
    <property type="term" value="F:DNA binding"/>
    <property type="evidence" value="ECO:0007669"/>
    <property type="project" value="InterPro"/>
</dbReference>
<protein>
    <recommendedName>
        <fullName evidence="4">HTH cro/C1-type domain-containing protein</fullName>
    </recommendedName>
</protein>
<dbReference type="STRING" id="52.CMC5_065240"/>
<feature type="transmembrane region" description="Helical" evidence="1">
    <location>
        <begin position="98"/>
        <end position="119"/>
    </location>
</feature>
<evidence type="ECO:0008006" key="4">
    <source>
        <dbReference type="Google" id="ProtNLM"/>
    </source>
</evidence>
<dbReference type="EMBL" id="CP012159">
    <property type="protein sequence ID" value="AKT42301.1"/>
    <property type="molecule type" value="Genomic_DNA"/>
</dbReference>
<name>A0A0K1EN84_CHOCO</name>
<evidence type="ECO:0000256" key="1">
    <source>
        <dbReference type="SAM" id="Phobius"/>
    </source>
</evidence>
<dbReference type="OrthoDB" id="9797543at2"/>
<keyword evidence="1" id="KW-0472">Membrane</keyword>
<proteinExistence type="predicted"/>
<dbReference type="Proteomes" id="UP000067626">
    <property type="component" value="Chromosome"/>
</dbReference>
<dbReference type="PANTHER" id="PTHR34475">
    <property type="match status" value="1"/>
</dbReference>
<gene>
    <name evidence="2" type="ORF">CMC5_065240</name>
</gene>
<dbReference type="InterPro" id="IPR010982">
    <property type="entry name" value="Lambda_DNA-bd_dom_sf"/>
</dbReference>
<dbReference type="PANTHER" id="PTHR34475:SF1">
    <property type="entry name" value="CYTOSKELETON PROTEIN RODZ"/>
    <property type="match status" value="1"/>
</dbReference>
<dbReference type="Gene3D" id="1.10.260.40">
    <property type="entry name" value="lambda repressor-like DNA-binding domains"/>
    <property type="match status" value="1"/>
</dbReference>
<accession>A0A0K1EN84</accession>
<keyword evidence="1" id="KW-1133">Transmembrane helix</keyword>
<keyword evidence="1" id="KW-0812">Transmembrane</keyword>
<dbReference type="AlphaFoldDB" id="A0A0K1EN84"/>